<organism evidence="6 7">
    <name type="scientific">Digitaria exilis</name>
    <dbReference type="NCBI Taxonomy" id="1010633"/>
    <lineage>
        <taxon>Eukaryota</taxon>
        <taxon>Viridiplantae</taxon>
        <taxon>Streptophyta</taxon>
        <taxon>Embryophyta</taxon>
        <taxon>Tracheophyta</taxon>
        <taxon>Spermatophyta</taxon>
        <taxon>Magnoliopsida</taxon>
        <taxon>Liliopsida</taxon>
        <taxon>Poales</taxon>
        <taxon>Poaceae</taxon>
        <taxon>PACMAD clade</taxon>
        <taxon>Panicoideae</taxon>
        <taxon>Panicodae</taxon>
        <taxon>Paniceae</taxon>
        <taxon>Anthephorinae</taxon>
        <taxon>Digitaria</taxon>
    </lineage>
</organism>
<dbReference type="EMBL" id="JACEFO010002177">
    <property type="protein sequence ID" value="KAF8675792.1"/>
    <property type="molecule type" value="Genomic_DNA"/>
</dbReference>
<gene>
    <name evidence="6" type="ORF">HU200_047280</name>
</gene>
<evidence type="ECO:0008006" key="8">
    <source>
        <dbReference type="Google" id="ProtNLM"/>
    </source>
</evidence>
<dbReference type="Proteomes" id="UP000636709">
    <property type="component" value="Unassembled WGS sequence"/>
</dbReference>
<dbReference type="AlphaFoldDB" id="A0A835B842"/>
<evidence type="ECO:0000313" key="6">
    <source>
        <dbReference type="EMBL" id="KAF8675792.1"/>
    </source>
</evidence>
<dbReference type="Pfam" id="PF01544">
    <property type="entry name" value="CorA"/>
    <property type="match status" value="1"/>
</dbReference>
<keyword evidence="2 5" id="KW-0812">Transmembrane</keyword>
<feature type="transmembrane region" description="Helical" evidence="5">
    <location>
        <begin position="479"/>
        <end position="499"/>
    </location>
</feature>
<dbReference type="InterPro" id="IPR002523">
    <property type="entry name" value="MgTranspt_CorA/ZnTranspt_ZntB"/>
</dbReference>
<keyword evidence="7" id="KW-1185">Reference proteome</keyword>
<dbReference type="PANTHER" id="PTHR46950:SF10">
    <property type="entry name" value="OS01G0664100 PROTEIN"/>
    <property type="match status" value="1"/>
</dbReference>
<dbReference type="PANTHER" id="PTHR46950">
    <property type="entry name" value="MAGNESIUM TRANSPORTER CORA-LIKE FAMILY PROTEIN"/>
    <property type="match status" value="1"/>
</dbReference>
<reference evidence="6" key="1">
    <citation type="submission" date="2020-07" db="EMBL/GenBank/DDBJ databases">
        <title>Genome sequence and genetic diversity analysis of an under-domesticated orphan crop, white fonio (Digitaria exilis).</title>
        <authorList>
            <person name="Bennetzen J.L."/>
            <person name="Chen S."/>
            <person name="Ma X."/>
            <person name="Wang X."/>
            <person name="Yssel A.E.J."/>
            <person name="Chaluvadi S.R."/>
            <person name="Johnson M."/>
            <person name="Gangashetty P."/>
            <person name="Hamidou F."/>
            <person name="Sanogo M.D."/>
            <person name="Zwaenepoel A."/>
            <person name="Wallace J."/>
            <person name="Van De Peer Y."/>
            <person name="Van Deynze A."/>
        </authorList>
    </citation>
    <scope>NUCLEOTIDE SEQUENCE</scope>
    <source>
        <tissue evidence="6">Leaves</tissue>
    </source>
</reference>
<dbReference type="SUPFAM" id="SSF144083">
    <property type="entry name" value="Magnesium transport protein CorA, transmembrane region"/>
    <property type="match status" value="1"/>
</dbReference>
<feature type="transmembrane region" description="Helical" evidence="5">
    <location>
        <begin position="511"/>
        <end position="537"/>
    </location>
</feature>
<comment type="caution">
    <text evidence="6">The sequence shown here is derived from an EMBL/GenBank/DDBJ whole genome shotgun (WGS) entry which is preliminary data.</text>
</comment>
<accession>A0A835B842</accession>
<evidence type="ECO:0000256" key="3">
    <source>
        <dbReference type="ARBA" id="ARBA00022989"/>
    </source>
</evidence>
<protein>
    <recommendedName>
        <fullName evidence="8">Magnesium transporter CorA-like family protein</fullName>
    </recommendedName>
</protein>
<evidence type="ECO:0000256" key="2">
    <source>
        <dbReference type="ARBA" id="ARBA00022692"/>
    </source>
</evidence>
<keyword evidence="3 5" id="KW-1133">Transmembrane helix</keyword>
<dbReference type="OrthoDB" id="1931410at2759"/>
<evidence type="ECO:0000313" key="7">
    <source>
        <dbReference type="Proteomes" id="UP000636709"/>
    </source>
</evidence>
<evidence type="ECO:0000256" key="5">
    <source>
        <dbReference type="SAM" id="Phobius"/>
    </source>
</evidence>
<name>A0A835B842_9POAL</name>
<evidence type="ECO:0000256" key="1">
    <source>
        <dbReference type="ARBA" id="ARBA00004141"/>
    </source>
</evidence>
<keyword evidence="4 5" id="KW-0472">Membrane</keyword>
<evidence type="ECO:0000256" key="4">
    <source>
        <dbReference type="ARBA" id="ARBA00023136"/>
    </source>
</evidence>
<dbReference type="InterPro" id="IPR045863">
    <property type="entry name" value="CorA_TM1_TM2"/>
</dbReference>
<proteinExistence type="predicted"/>
<comment type="subcellular location">
    <subcellularLocation>
        <location evidence="1">Membrane</location>
        <topology evidence="1">Multi-pass membrane protein</topology>
    </subcellularLocation>
</comment>
<sequence>MQDSFTKHSLGKEPIPGSELWTDGLICAFELVKSHRKPYHHKSWPAIEQMQEKGSVMYTRKHSRRNGHHIIAPKMDESIMLENPHQTEISHDPSALKDRPVYAGEILDHKWVPIGWSRIAELVQRVHSDASWESDSMEISDSEDDYTVADLAAPYWQRPVGPTWWCHVTAGHPSIDAWLNSAHWMHPAIRTALRDESKLISDRMKYLLYELIERGGADCFTVDFINIIVRRECPYCVNVHISYLLYSFLLAFQVPVRVAGGLLFELLGQSVGDPNHEEEDIPIVLRSWQAQNFLVTAMHVKGPSSSLNVLGVTEVQELLLAGGSQTPRSVHEVIAHLVGRLSRWDDRLFRKYVFGEADEIELKFVSRRNREDLNLFSIILNQEIRRLATQVSMLRCLFFNIVIRVKWSLHAREEILHELLRHLRGNATRAILESIKKCTRDMLEEQEAVRGRLFTIQDVMQSTVRAWLQDRSLRVTHNLAIFGGGGMVLSIITGLFGINVDGIPGAQNTPYAFGLFAGLLFFLGIVLVSVGMLYLGLQNPVNSEKVKVRKLELQQLVSMFQHEAEQHGKVREGLSRHGLSPSSSEALDEGYILIS</sequence>
<dbReference type="GO" id="GO:0016020">
    <property type="term" value="C:membrane"/>
    <property type="evidence" value="ECO:0007669"/>
    <property type="project" value="UniProtKB-SubCell"/>
</dbReference>
<dbReference type="GO" id="GO:0046873">
    <property type="term" value="F:metal ion transmembrane transporter activity"/>
    <property type="evidence" value="ECO:0007669"/>
    <property type="project" value="InterPro"/>
</dbReference>